<evidence type="ECO:0000313" key="3">
    <source>
        <dbReference type="Proteomes" id="UP000632766"/>
    </source>
</evidence>
<dbReference type="AlphaFoldDB" id="A0A8J7HUV2"/>
<dbReference type="RefSeq" id="WP_198127777.1">
    <property type="nucleotide sequence ID" value="NZ_JAECZC010000081.1"/>
</dbReference>
<keyword evidence="3" id="KW-1185">Reference proteome</keyword>
<dbReference type="Pfam" id="PF14213">
    <property type="entry name" value="DUF4325"/>
    <property type="match status" value="1"/>
</dbReference>
<gene>
    <name evidence="2" type="ORF">I8748_28220</name>
</gene>
<evidence type="ECO:0000259" key="1">
    <source>
        <dbReference type="Pfam" id="PF14213"/>
    </source>
</evidence>
<dbReference type="InterPro" id="IPR025474">
    <property type="entry name" value="DUF4325"/>
</dbReference>
<sequence>MNFQISHTRRNESKVWREDNIIFIPSLTHPRHASQFLKAIYNARKRQYESVIINMNDVGAVFPNACVPIASAIQYYRDCGFDILVEKQSYKLQTSHFNQPLPATSDVLKGQKDFLSKVWEFNNETMVFELVSAFVKAIAEKVECSPGVLQGFEWCLNEVMDNVLQHSKISRGFAMVQVHAESRRIAVCITDTGVGIYGSLAQSKHKPKSAVDAITLAVKEGVTRDPNIGQGNGLWGLLQIVKNNSGLLSITSGRGSLFIRGDKTKIFNDLPFIDKEHEGTIVDFQIDASQIIDITNALNGFKPVNLRLESLETDAGEHHIMVRDHAHGTGTRRAAEQIRNVVLNVIHEGASKVILDFSGIAVIASSFADEFIGKLVVQYGFFNFQRLISLQGMNEAVQGILHRSVAQRMMESIQ</sequence>
<feature type="domain" description="DUF4325" evidence="1">
    <location>
        <begin position="335"/>
        <end position="398"/>
    </location>
</feature>
<dbReference type="Gene3D" id="3.30.565.10">
    <property type="entry name" value="Histidine kinase-like ATPase, C-terminal domain"/>
    <property type="match status" value="1"/>
</dbReference>
<reference evidence="2 3" key="1">
    <citation type="journal article" date="2021" name="Int. J. Syst. Evol. Microbiol.">
        <title>Amazonocrinis nigriterrae gen. nov., sp. nov., Atlanticothrix silvestris gen. nov., sp. nov. and Dendronalium phyllosphericum gen. nov., sp. nov., nostocacean cyanobacteria from Brazilian environments.</title>
        <authorList>
            <person name="Alvarenga D.O."/>
            <person name="Andreote A.P.D."/>
            <person name="Branco L.H.Z."/>
            <person name="Delbaje E."/>
            <person name="Cruz R.B."/>
            <person name="Varani A.M."/>
            <person name="Fiore M.F."/>
        </authorList>
    </citation>
    <scope>NUCLEOTIDE SEQUENCE [LARGE SCALE GENOMIC DNA]</scope>
    <source>
        <strain evidence="2 3">CENA67</strain>
    </source>
</reference>
<dbReference type="EMBL" id="JAECZC010000081">
    <property type="protein sequence ID" value="MBH8566002.1"/>
    <property type="molecule type" value="Genomic_DNA"/>
</dbReference>
<dbReference type="Proteomes" id="UP000632766">
    <property type="component" value="Unassembled WGS sequence"/>
</dbReference>
<accession>A0A8J7HUV2</accession>
<dbReference type="InterPro" id="IPR036890">
    <property type="entry name" value="HATPase_C_sf"/>
</dbReference>
<name>A0A8J7HUV2_9NOST</name>
<protein>
    <submittedName>
        <fullName evidence="2">DUF4325 domain-containing protein</fullName>
    </submittedName>
</protein>
<evidence type="ECO:0000313" key="2">
    <source>
        <dbReference type="EMBL" id="MBH8566002.1"/>
    </source>
</evidence>
<comment type="caution">
    <text evidence="2">The sequence shown here is derived from an EMBL/GenBank/DDBJ whole genome shotgun (WGS) entry which is preliminary data.</text>
</comment>
<dbReference type="SUPFAM" id="SSF55874">
    <property type="entry name" value="ATPase domain of HSP90 chaperone/DNA topoisomerase II/histidine kinase"/>
    <property type="match status" value="1"/>
</dbReference>
<proteinExistence type="predicted"/>
<organism evidence="2 3">
    <name type="scientific">Amazonocrinis nigriterrae CENA67</name>
    <dbReference type="NCBI Taxonomy" id="2794033"/>
    <lineage>
        <taxon>Bacteria</taxon>
        <taxon>Bacillati</taxon>
        <taxon>Cyanobacteriota</taxon>
        <taxon>Cyanophyceae</taxon>
        <taxon>Nostocales</taxon>
        <taxon>Nostocaceae</taxon>
        <taxon>Amazonocrinis</taxon>
        <taxon>Amazonocrinis nigriterrae</taxon>
    </lineage>
</organism>